<dbReference type="SUPFAM" id="SSF81698">
    <property type="entry name" value="FF domain"/>
    <property type="match status" value="4"/>
</dbReference>
<dbReference type="Gene3D" id="2.20.70.10">
    <property type="match status" value="2"/>
</dbReference>
<feature type="compositionally biased region" description="Low complexity" evidence="2">
    <location>
        <begin position="568"/>
        <end position="597"/>
    </location>
</feature>
<gene>
    <name evidence="5" type="ORF">BMF94_2720</name>
</gene>
<dbReference type="AlphaFoldDB" id="A0A2S5BBY9"/>
<dbReference type="PROSITE" id="PS01159">
    <property type="entry name" value="WW_DOMAIN_1"/>
    <property type="match status" value="1"/>
</dbReference>
<feature type="compositionally biased region" description="Low complexity" evidence="2">
    <location>
        <begin position="175"/>
        <end position="189"/>
    </location>
</feature>
<feature type="region of interest" description="Disordered" evidence="2">
    <location>
        <begin position="88"/>
        <end position="115"/>
    </location>
</feature>
<dbReference type="InterPro" id="IPR002713">
    <property type="entry name" value="FF_domain"/>
</dbReference>
<name>A0A2S5BBY9_9BASI</name>
<dbReference type="PANTHER" id="PTHR15377:SF3">
    <property type="entry name" value="WW DOMAIN-CONTAINING PROTEIN"/>
    <property type="match status" value="1"/>
</dbReference>
<feature type="domain" description="WW" evidence="3">
    <location>
        <begin position="22"/>
        <end position="55"/>
    </location>
</feature>
<evidence type="ECO:0000259" key="3">
    <source>
        <dbReference type="PROSITE" id="PS50020"/>
    </source>
</evidence>
<dbReference type="OrthoDB" id="410044at2759"/>
<dbReference type="GO" id="GO:0070063">
    <property type="term" value="F:RNA polymerase binding"/>
    <property type="evidence" value="ECO:0007669"/>
    <property type="project" value="InterPro"/>
</dbReference>
<evidence type="ECO:0000256" key="2">
    <source>
        <dbReference type="SAM" id="MobiDB-lite"/>
    </source>
</evidence>
<dbReference type="SMART" id="SM00441">
    <property type="entry name" value="FF"/>
    <property type="match status" value="4"/>
</dbReference>
<keyword evidence="1" id="KW-0677">Repeat</keyword>
<feature type="domain" description="WW" evidence="3">
    <location>
        <begin position="113"/>
        <end position="142"/>
    </location>
</feature>
<dbReference type="PANTHER" id="PTHR15377">
    <property type="entry name" value="TRANSCRIPTION ELONGATION REGULATOR 1"/>
    <property type="match status" value="1"/>
</dbReference>
<dbReference type="GO" id="GO:0003712">
    <property type="term" value="F:transcription coregulator activity"/>
    <property type="evidence" value="ECO:0007669"/>
    <property type="project" value="TreeGrafter"/>
</dbReference>
<feature type="region of interest" description="Disordered" evidence="2">
    <location>
        <begin position="131"/>
        <end position="352"/>
    </location>
</feature>
<feature type="compositionally biased region" description="Basic and acidic residues" evidence="2">
    <location>
        <begin position="326"/>
        <end position="340"/>
    </location>
</feature>
<dbReference type="GO" id="GO:0005634">
    <property type="term" value="C:nucleus"/>
    <property type="evidence" value="ECO:0007669"/>
    <property type="project" value="TreeGrafter"/>
</dbReference>
<dbReference type="EMBL" id="PJQD01000026">
    <property type="protein sequence ID" value="POY74282.1"/>
    <property type="molecule type" value="Genomic_DNA"/>
</dbReference>
<dbReference type="Proteomes" id="UP000237144">
    <property type="component" value="Unassembled WGS sequence"/>
</dbReference>
<evidence type="ECO:0000256" key="1">
    <source>
        <dbReference type="ARBA" id="ARBA00022737"/>
    </source>
</evidence>
<sequence>MAAPLPPPPPPGFPIRGPAQFPPIPPPWTQHTAPNGTPYWFNPITNVSTYVRPQPPPPPGFHIAPPPVMTTAALPALHYQPLVAPTAAAAPTKLKQPKEKKEKPRTKTRVGDSPWIRVVTNKGNVFYNHSETKESVWQVPDEIKDAVDELDAQERREREKHDEEEERRRLEQEEQAAAAAAAAAEEQAQNGKKRKADAGRDGGDAEQHEDLEEAAEEEEDDDDEGEERGDLDIEIEGGEARAVPDVTVPLAPDAELPPPTADAPDAETAPPPAKRAKLSPAPTGPGPETKDIPPQQSAAATAPRPTTKKPKKNKVVSSLEDLNDEDWQRQIAEEMAREAEEGPDGTSNATQVEEKVAAVAAAPVQQQQQQLEVDQVEAAALYTVLLSERGINPMAPFETELPKFVNDPRYHAVKTQRDRRDLFDQFCKDKIREQRAAKKRAAESGIKLDPLTAYRHLLATAVTSTRTHFSDFKRSHAKDARFREFGKTEGEREKEFKKWLRELGEKKREAAERADREFREMLSEDREIRSGDKWTEVKKRHASDPRYAAVNSSSLREQLFNKHLASLASGSSSHPTASTSNSASATSASASASTSAAKTKEDKAARAAASLREREEKVRLEQMKSARSAERARGHLGKDEAEREFAQLLVDAVRDHNARFDDVAPSIANDSRFDAPSLTPSDKRRLFDSHQQKLYRSRVGDVEALFSAHSPTLITPFDNVLPAISSDPHVVRLVGTDFDQLESLYSAWQARRTRQARDDFTQMLKENSILEHWGRMKKMDKREKGKLIGEEGVREDSEDEEPDSREMAEQIDLKAIHSVLRNDKRYLEFNHFPEDRERWVEDYVNNLAAPKTTVHQRE</sequence>
<feature type="domain" description="FF" evidence="4">
    <location>
        <begin position="375"/>
        <end position="429"/>
    </location>
</feature>
<protein>
    <recommendedName>
        <fullName evidence="7">WW domain-containing protein</fullName>
    </recommendedName>
</protein>
<proteinExistence type="predicted"/>
<reference evidence="5 6" key="1">
    <citation type="journal article" date="2018" name="Front. Microbiol.">
        <title>Prospects for Fungal Bioremediation of Acidic Radioactive Waste Sites: Characterization and Genome Sequence of Rhodotorula taiwanensis MD1149.</title>
        <authorList>
            <person name="Tkavc R."/>
            <person name="Matrosova V.Y."/>
            <person name="Grichenko O.E."/>
            <person name="Gostincar C."/>
            <person name="Volpe R.P."/>
            <person name="Klimenkova P."/>
            <person name="Gaidamakova E.K."/>
            <person name="Zhou C.E."/>
            <person name="Stewart B.J."/>
            <person name="Lyman M.G."/>
            <person name="Malfatti S.A."/>
            <person name="Rubinfeld B."/>
            <person name="Courtot M."/>
            <person name="Singh J."/>
            <person name="Dalgard C.L."/>
            <person name="Hamilton T."/>
            <person name="Frey K.G."/>
            <person name="Gunde-Cimerman N."/>
            <person name="Dugan L."/>
            <person name="Daly M.J."/>
        </authorList>
    </citation>
    <scope>NUCLEOTIDE SEQUENCE [LARGE SCALE GENOMIC DNA]</scope>
    <source>
        <strain evidence="5 6">MD1149</strain>
    </source>
</reference>
<dbReference type="STRING" id="741276.A0A2S5BBY9"/>
<dbReference type="PROSITE" id="PS50020">
    <property type="entry name" value="WW_DOMAIN_2"/>
    <property type="match status" value="2"/>
</dbReference>
<keyword evidence="6" id="KW-1185">Reference proteome</keyword>
<feature type="compositionally biased region" description="Acidic residues" evidence="2">
    <location>
        <begin position="209"/>
        <end position="237"/>
    </location>
</feature>
<feature type="region of interest" description="Disordered" evidence="2">
    <location>
        <begin position="784"/>
        <end position="806"/>
    </location>
</feature>
<dbReference type="InterPro" id="IPR036020">
    <property type="entry name" value="WW_dom_sf"/>
</dbReference>
<feature type="compositionally biased region" description="Basic and acidic residues" evidence="2">
    <location>
        <begin position="196"/>
        <end position="208"/>
    </location>
</feature>
<evidence type="ECO:0000313" key="6">
    <source>
        <dbReference type="Proteomes" id="UP000237144"/>
    </source>
</evidence>
<dbReference type="PROSITE" id="PS51676">
    <property type="entry name" value="FF"/>
    <property type="match status" value="3"/>
</dbReference>
<feature type="compositionally biased region" description="Basic and acidic residues" evidence="2">
    <location>
        <begin position="784"/>
        <end position="795"/>
    </location>
</feature>
<dbReference type="InterPro" id="IPR001202">
    <property type="entry name" value="WW_dom"/>
</dbReference>
<feature type="compositionally biased region" description="Pro residues" evidence="2">
    <location>
        <begin position="1"/>
        <end position="13"/>
    </location>
</feature>
<dbReference type="InterPro" id="IPR045148">
    <property type="entry name" value="TCRG1-like"/>
</dbReference>
<dbReference type="CDD" id="cd00201">
    <property type="entry name" value="WW"/>
    <property type="match status" value="2"/>
</dbReference>
<dbReference type="Pfam" id="PF01846">
    <property type="entry name" value="FF"/>
    <property type="match status" value="3"/>
</dbReference>
<feature type="region of interest" description="Disordered" evidence="2">
    <location>
        <begin position="1"/>
        <end position="36"/>
    </location>
</feature>
<feature type="compositionally biased region" description="Basic and acidic residues" evidence="2">
    <location>
        <begin position="141"/>
        <end position="172"/>
    </location>
</feature>
<feature type="region of interest" description="Disordered" evidence="2">
    <location>
        <begin position="568"/>
        <end position="638"/>
    </location>
</feature>
<feature type="compositionally biased region" description="Basic and acidic residues" evidence="2">
    <location>
        <begin position="598"/>
        <end position="638"/>
    </location>
</feature>
<comment type="caution">
    <text evidence="5">The sequence shown here is derived from an EMBL/GenBank/DDBJ whole genome shotgun (WGS) entry which is preliminary data.</text>
</comment>
<evidence type="ECO:0000259" key="4">
    <source>
        <dbReference type="PROSITE" id="PS51676"/>
    </source>
</evidence>
<feature type="domain" description="FF" evidence="4">
    <location>
        <begin position="638"/>
        <end position="693"/>
    </location>
</feature>
<dbReference type="InterPro" id="IPR036517">
    <property type="entry name" value="FF_domain_sf"/>
</dbReference>
<accession>A0A2S5BBY9</accession>
<dbReference type="SUPFAM" id="SSF51045">
    <property type="entry name" value="WW domain"/>
    <property type="match status" value="2"/>
</dbReference>
<feature type="domain" description="FF" evidence="4">
    <location>
        <begin position="508"/>
        <end position="566"/>
    </location>
</feature>
<evidence type="ECO:0000313" key="5">
    <source>
        <dbReference type="EMBL" id="POY74282.1"/>
    </source>
</evidence>
<organism evidence="5 6">
    <name type="scientific">Rhodotorula taiwanensis</name>
    <dbReference type="NCBI Taxonomy" id="741276"/>
    <lineage>
        <taxon>Eukaryota</taxon>
        <taxon>Fungi</taxon>
        <taxon>Dikarya</taxon>
        <taxon>Basidiomycota</taxon>
        <taxon>Pucciniomycotina</taxon>
        <taxon>Microbotryomycetes</taxon>
        <taxon>Sporidiobolales</taxon>
        <taxon>Sporidiobolaceae</taxon>
        <taxon>Rhodotorula</taxon>
    </lineage>
</organism>
<evidence type="ECO:0008006" key="7">
    <source>
        <dbReference type="Google" id="ProtNLM"/>
    </source>
</evidence>
<dbReference type="Gene3D" id="1.10.10.440">
    <property type="entry name" value="FF domain"/>
    <property type="match status" value="5"/>
</dbReference>
<dbReference type="SMART" id="SM00456">
    <property type="entry name" value="WW"/>
    <property type="match status" value="2"/>
</dbReference>